<evidence type="ECO:0000256" key="2">
    <source>
        <dbReference type="ARBA" id="ARBA00001936"/>
    </source>
</evidence>
<dbReference type="AlphaFoldDB" id="A0AAP2Z2H7"/>
<sequence>MSDIKLTLALPSGPDDRWELARQMGVEYAHPHPAMGGAGLGSGDDRPGDVSTDYDELLRLVNAFENVGLEVPVVGPGGSMSDATRLGLEGRDAEIDELCQHIRNCGALGIPVLTYSWMTRFWWMRTDQRVPLRGNSLSTEYDHDQSERGPVEDVDATEEDLWENLQYFLERVVPVAEEAGVKLALHPDDPPLSPVRGVPRIITSPEAYDRVLESYPSDANGISFCQGNFAAMGADIPAMIRHFGENIHYVHFRDVEGDAEHFVEVWPDEGPTDMLEAMRAYHEIGFDGPMRPDHLPSMQGESNERPGYEMKGRLLAVGYMRGLLEAVESE</sequence>
<dbReference type="GO" id="GO:0042840">
    <property type="term" value="P:D-glucuronate catabolic process"/>
    <property type="evidence" value="ECO:0007669"/>
    <property type="project" value="TreeGrafter"/>
</dbReference>
<evidence type="ECO:0000256" key="10">
    <source>
        <dbReference type="ARBA" id="ARBA00023239"/>
    </source>
</evidence>
<accession>A0AAP2Z2H7</accession>
<evidence type="ECO:0000313" key="12">
    <source>
        <dbReference type="Proteomes" id="UP001321018"/>
    </source>
</evidence>
<gene>
    <name evidence="11" type="ORF">OB960_18045</name>
</gene>
<evidence type="ECO:0000256" key="6">
    <source>
        <dbReference type="ARBA" id="ARBA00007389"/>
    </source>
</evidence>
<comment type="cofactor">
    <cofactor evidence="2">
        <name>Mn(2+)</name>
        <dbReference type="ChEBI" id="CHEBI:29035"/>
    </cofactor>
</comment>
<evidence type="ECO:0000256" key="8">
    <source>
        <dbReference type="ARBA" id="ARBA00023004"/>
    </source>
</evidence>
<name>A0AAP2Z2H7_9EURY</name>
<dbReference type="EC" id="4.2.1.8" evidence="7"/>
<keyword evidence="9" id="KW-0464">Manganese</keyword>
<keyword evidence="8" id="KW-0408">Iron</keyword>
<dbReference type="GO" id="GO:0008198">
    <property type="term" value="F:ferrous iron binding"/>
    <property type="evidence" value="ECO:0007669"/>
    <property type="project" value="TreeGrafter"/>
</dbReference>
<protein>
    <recommendedName>
        <fullName evidence="7">mannonate dehydratase</fullName>
        <ecNumber evidence="7">4.2.1.8</ecNumber>
    </recommendedName>
</protein>
<dbReference type="InterPro" id="IPR004628">
    <property type="entry name" value="Man_deHydtase"/>
</dbReference>
<comment type="similarity">
    <text evidence="6">Belongs to the mannonate dehydratase family.</text>
</comment>
<evidence type="ECO:0000256" key="4">
    <source>
        <dbReference type="ARBA" id="ARBA00002713"/>
    </source>
</evidence>
<evidence type="ECO:0000256" key="7">
    <source>
        <dbReference type="ARBA" id="ARBA00012927"/>
    </source>
</evidence>
<dbReference type="PANTHER" id="PTHR30387:SF2">
    <property type="entry name" value="MANNONATE DEHYDRATASE"/>
    <property type="match status" value="1"/>
</dbReference>
<evidence type="ECO:0000256" key="1">
    <source>
        <dbReference type="ARBA" id="ARBA00001794"/>
    </source>
</evidence>
<comment type="pathway">
    <text evidence="5">Carbohydrate metabolism; pentose and glucuronate interconversion.</text>
</comment>
<dbReference type="PIRSF" id="PIRSF016049">
    <property type="entry name" value="Man_dehyd"/>
    <property type="match status" value="1"/>
</dbReference>
<dbReference type="GO" id="GO:0008927">
    <property type="term" value="F:mannonate dehydratase activity"/>
    <property type="evidence" value="ECO:0007669"/>
    <property type="project" value="UniProtKB-EC"/>
</dbReference>
<evidence type="ECO:0000256" key="3">
    <source>
        <dbReference type="ARBA" id="ARBA00001954"/>
    </source>
</evidence>
<keyword evidence="10 11" id="KW-0456">Lyase</keyword>
<organism evidence="11 12">
    <name type="scientific">Natronoglomus mannanivorans</name>
    <dbReference type="NCBI Taxonomy" id="2979990"/>
    <lineage>
        <taxon>Archaea</taxon>
        <taxon>Methanobacteriati</taxon>
        <taxon>Methanobacteriota</taxon>
        <taxon>Stenosarchaea group</taxon>
        <taxon>Halobacteria</taxon>
        <taxon>Halobacteriales</taxon>
        <taxon>Natrialbaceae</taxon>
        <taxon>Natronoglomus</taxon>
    </lineage>
</organism>
<dbReference type="Proteomes" id="UP001321018">
    <property type="component" value="Unassembled WGS sequence"/>
</dbReference>
<reference evidence="11" key="1">
    <citation type="submission" date="2022-09" db="EMBL/GenBank/DDBJ databases">
        <title>Enrichment on poylsaccharides allowed isolation of novel metabolic and taxonomic groups of Haloarchaea.</title>
        <authorList>
            <person name="Sorokin D.Y."/>
            <person name="Elcheninov A.G."/>
            <person name="Khizhniak T.V."/>
            <person name="Kolganova T.V."/>
            <person name="Kublanov I.V."/>
        </authorList>
    </citation>
    <scope>NUCLEOTIDE SEQUENCE</scope>
    <source>
        <strain evidence="11">AArc-xg1-1</strain>
    </source>
</reference>
<dbReference type="Gene3D" id="3.20.20.150">
    <property type="entry name" value="Divalent-metal-dependent TIM barrel enzymes"/>
    <property type="match status" value="1"/>
</dbReference>
<evidence type="ECO:0000313" key="11">
    <source>
        <dbReference type="EMBL" id="MCU4743293.1"/>
    </source>
</evidence>
<dbReference type="Pfam" id="PF03786">
    <property type="entry name" value="UxuA"/>
    <property type="match status" value="2"/>
</dbReference>
<proteinExistence type="inferred from homology"/>
<comment type="function">
    <text evidence="4">Catalyzes the dehydration of D-mannonate.</text>
</comment>
<evidence type="ECO:0000256" key="5">
    <source>
        <dbReference type="ARBA" id="ARBA00004892"/>
    </source>
</evidence>
<dbReference type="GO" id="GO:0030145">
    <property type="term" value="F:manganese ion binding"/>
    <property type="evidence" value="ECO:0007669"/>
    <property type="project" value="TreeGrafter"/>
</dbReference>
<comment type="cofactor">
    <cofactor evidence="3">
        <name>Fe(2+)</name>
        <dbReference type="ChEBI" id="CHEBI:29033"/>
    </cofactor>
</comment>
<comment type="catalytic activity">
    <reaction evidence="1">
        <text>D-mannonate = 2-dehydro-3-deoxy-D-gluconate + H2O</text>
        <dbReference type="Rhea" id="RHEA:20097"/>
        <dbReference type="ChEBI" id="CHEBI:15377"/>
        <dbReference type="ChEBI" id="CHEBI:17767"/>
        <dbReference type="ChEBI" id="CHEBI:57990"/>
        <dbReference type="EC" id="4.2.1.8"/>
    </reaction>
</comment>
<dbReference type="InterPro" id="IPR036237">
    <property type="entry name" value="Xyl_isomerase-like_sf"/>
</dbReference>
<dbReference type="SUPFAM" id="SSF51658">
    <property type="entry name" value="Xylose isomerase-like"/>
    <property type="match status" value="1"/>
</dbReference>
<evidence type="ECO:0000256" key="9">
    <source>
        <dbReference type="ARBA" id="ARBA00023211"/>
    </source>
</evidence>
<dbReference type="EMBL" id="JAOPKA010000014">
    <property type="protein sequence ID" value="MCU4743293.1"/>
    <property type="molecule type" value="Genomic_DNA"/>
</dbReference>
<dbReference type="RefSeq" id="WP_338005110.1">
    <property type="nucleotide sequence ID" value="NZ_JAOPKA010000014.1"/>
</dbReference>
<comment type="caution">
    <text evidence="11">The sequence shown here is derived from an EMBL/GenBank/DDBJ whole genome shotgun (WGS) entry which is preliminary data.</text>
</comment>
<dbReference type="PANTHER" id="PTHR30387">
    <property type="entry name" value="MANNONATE DEHYDRATASE"/>
    <property type="match status" value="1"/>
</dbReference>